<feature type="region of interest" description="Disordered" evidence="1">
    <location>
        <begin position="71"/>
        <end position="103"/>
    </location>
</feature>
<sequence>MTSSGYAHRREGSGALRGRKGGEKGGLQGCTSISSDSSFEFDLTFDAAALGSSCAETVRLGRTLAEGPVPAVGVPRRGDPRAWRRPTKTRVSDGEVQRRNGGRVSRWKEEGTCVHAHPSEATLALVTGEDERRRIWKDRDTPVAQTDTCVASGYTDQRKRGAKKGAEVWNEKASDHSRSEGPRTLVVAALVPGVPAPF</sequence>
<proteinExistence type="predicted"/>
<reference evidence="2" key="1">
    <citation type="submission" date="2023-03" db="EMBL/GenBank/DDBJ databases">
        <title>Massive genome expansion in bonnet fungi (Mycena s.s.) driven by repeated elements and novel gene families across ecological guilds.</title>
        <authorList>
            <consortium name="Lawrence Berkeley National Laboratory"/>
            <person name="Harder C.B."/>
            <person name="Miyauchi S."/>
            <person name="Viragh M."/>
            <person name="Kuo A."/>
            <person name="Thoen E."/>
            <person name="Andreopoulos B."/>
            <person name="Lu D."/>
            <person name="Skrede I."/>
            <person name="Drula E."/>
            <person name="Henrissat B."/>
            <person name="Morin E."/>
            <person name="Kohler A."/>
            <person name="Barry K."/>
            <person name="LaButti K."/>
            <person name="Morin E."/>
            <person name="Salamov A."/>
            <person name="Lipzen A."/>
            <person name="Mereny Z."/>
            <person name="Hegedus B."/>
            <person name="Baldrian P."/>
            <person name="Stursova M."/>
            <person name="Weitz H."/>
            <person name="Taylor A."/>
            <person name="Grigoriev I.V."/>
            <person name="Nagy L.G."/>
            <person name="Martin F."/>
            <person name="Kauserud H."/>
        </authorList>
    </citation>
    <scope>NUCLEOTIDE SEQUENCE</scope>
    <source>
        <strain evidence="2">CBHHK067</strain>
    </source>
</reference>
<evidence type="ECO:0000256" key="1">
    <source>
        <dbReference type="SAM" id="MobiDB-lite"/>
    </source>
</evidence>
<dbReference type="Proteomes" id="UP001221757">
    <property type="component" value="Unassembled WGS sequence"/>
</dbReference>
<evidence type="ECO:0000313" key="2">
    <source>
        <dbReference type="EMBL" id="KAJ7658921.1"/>
    </source>
</evidence>
<gene>
    <name evidence="2" type="ORF">B0H17DRAFT_1185585</name>
</gene>
<evidence type="ECO:0000313" key="3">
    <source>
        <dbReference type="Proteomes" id="UP001221757"/>
    </source>
</evidence>
<keyword evidence="3" id="KW-1185">Reference proteome</keyword>
<dbReference type="EMBL" id="JARKIE010000275">
    <property type="protein sequence ID" value="KAJ7658921.1"/>
    <property type="molecule type" value="Genomic_DNA"/>
</dbReference>
<name>A0AAD7CR09_MYCRO</name>
<feature type="compositionally biased region" description="Basic and acidic residues" evidence="1">
    <location>
        <begin position="156"/>
        <end position="181"/>
    </location>
</feature>
<feature type="region of interest" description="Disordered" evidence="1">
    <location>
        <begin position="151"/>
        <end position="183"/>
    </location>
</feature>
<accession>A0AAD7CR09</accession>
<feature type="region of interest" description="Disordered" evidence="1">
    <location>
        <begin position="1"/>
        <end position="31"/>
    </location>
</feature>
<comment type="caution">
    <text evidence="2">The sequence shown here is derived from an EMBL/GenBank/DDBJ whole genome shotgun (WGS) entry which is preliminary data.</text>
</comment>
<dbReference type="AlphaFoldDB" id="A0AAD7CR09"/>
<protein>
    <submittedName>
        <fullName evidence="2">Uncharacterized protein</fullName>
    </submittedName>
</protein>
<organism evidence="2 3">
    <name type="scientific">Mycena rosella</name>
    <name type="common">Pink bonnet</name>
    <name type="synonym">Agaricus rosellus</name>
    <dbReference type="NCBI Taxonomy" id="1033263"/>
    <lineage>
        <taxon>Eukaryota</taxon>
        <taxon>Fungi</taxon>
        <taxon>Dikarya</taxon>
        <taxon>Basidiomycota</taxon>
        <taxon>Agaricomycotina</taxon>
        <taxon>Agaricomycetes</taxon>
        <taxon>Agaricomycetidae</taxon>
        <taxon>Agaricales</taxon>
        <taxon>Marasmiineae</taxon>
        <taxon>Mycenaceae</taxon>
        <taxon>Mycena</taxon>
    </lineage>
</organism>